<dbReference type="EMBL" id="JABFAA010000005">
    <property type="protein sequence ID" value="MBA0681479.1"/>
    <property type="molecule type" value="Genomic_DNA"/>
</dbReference>
<sequence>DNKWKLAWIFTGPQRVRHFLRLVLKERLLTNVERCRRGLFGDLSCSLCGNVEESIIHVLRDYGNAREVWKQVIPSRVLLQIFSCPVDGVDFSFIKLNKNGVLDPNLGLASATTVARDDFGTWHERVGRNIDKSCWQLNRDLSLESKSYVRDNEGGHTTDSKRSQCSCDTLAGMMRAFPYGPIMFQETLAAVVGQLRLDVRLMHDGTRIIL</sequence>
<feature type="non-terminal residue" evidence="2">
    <location>
        <position position="1"/>
    </location>
</feature>
<reference evidence="2 3" key="1">
    <citation type="journal article" date="2019" name="Genome Biol. Evol.">
        <title>Insights into the evolution of the New World diploid cottons (Gossypium, subgenus Houzingenia) based on genome sequencing.</title>
        <authorList>
            <person name="Grover C.E."/>
            <person name="Arick M.A. 2nd"/>
            <person name="Thrash A."/>
            <person name="Conover J.L."/>
            <person name="Sanders W.S."/>
            <person name="Peterson D.G."/>
            <person name="Frelichowski J.E."/>
            <person name="Scheffler J.A."/>
            <person name="Scheffler B.E."/>
            <person name="Wendel J.F."/>
        </authorList>
    </citation>
    <scope>NUCLEOTIDE SEQUENCE [LARGE SCALE GENOMIC DNA]</scope>
    <source>
        <strain evidence="2">185</strain>
        <tissue evidence="2">Leaf</tissue>
    </source>
</reference>
<evidence type="ECO:0000313" key="2">
    <source>
        <dbReference type="EMBL" id="MBA0681479.1"/>
    </source>
</evidence>
<dbReference type="Proteomes" id="UP000593577">
    <property type="component" value="Unassembled WGS sequence"/>
</dbReference>
<feature type="domain" description="Reverse transcriptase zinc-binding" evidence="1">
    <location>
        <begin position="2"/>
        <end position="69"/>
    </location>
</feature>
<evidence type="ECO:0000259" key="1">
    <source>
        <dbReference type="Pfam" id="PF13966"/>
    </source>
</evidence>
<gene>
    <name evidence="2" type="ORF">Goari_023279</name>
</gene>
<evidence type="ECO:0000313" key="3">
    <source>
        <dbReference type="Proteomes" id="UP000593577"/>
    </source>
</evidence>
<dbReference type="AlphaFoldDB" id="A0A7J8X3T9"/>
<dbReference type="InterPro" id="IPR026960">
    <property type="entry name" value="RVT-Znf"/>
</dbReference>
<name>A0A7J8X3T9_GOSAI</name>
<protein>
    <recommendedName>
        <fullName evidence="1">Reverse transcriptase zinc-binding domain-containing protein</fullName>
    </recommendedName>
</protein>
<organism evidence="2 3">
    <name type="scientific">Gossypium aridum</name>
    <name type="common">American cotton</name>
    <name type="synonym">Erioxylum aridum</name>
    <dbReference type="NCBI Taxonomy" id="34290"/>
    <lineage>
        <taxon>Eukaryota</taxon>
        <taxon>Viridiplantae</taxon>
        <taxon>Streptophyta</taxon>
        <taxon>Embryophyta</taxon>
        <taxon>Tracheophyta</taxon>
        <taxon>Spermatophyta</taxon>
        <taxon>Magnoliopsida</taxon>
        <taxon>eudicotyledons</taxon>
        <taxon>Gunneridae</taxon>
        <taxon>Pentapetalae</taxon>
        <taxon>rosids</taxon>
        <taxon>malvids</taxon>
        <taxon>Malvales</taxon>
        <taxon>Malvaceae</taxon>
        <taxon>Malvoideae</taxon>
        <taxon>Gossypium</taxon>
    </lineage>
</organism>
<accession>A0A7J8X3T9</accession>
<keyword evidence="3" id="KW-1185">Reference proteome</keyword>
<dbReference type="Pfam" id="PF13966">
    <property type="entry name" value="zf-RVT"/>
    <property type="match status" value="1"/>
</dbReference>
<proteinExistence type="predicted"/>
<comment type="caution">
    <text evidence="2">The sequence shown here is derived from an EMBL/GenBank/DDBJ whole genome shotgun (WGS) entry which is preliminary data.</text>
</comment>